<feature type="transmembrane region" description="Helical" evidence="1">
    <location>
        <begin position="87"/>
        <end position="110"/>
    </location>
</feature>
<feature type="transmembrane region" description="Helical" evidence="1">
    <location>
        <begin position="54"/>
        <end position="81"/>
    </location>
</feature>
<dbReference type="AlphaFoldDB" id="A0A833H3L3"/>
<comment type="caution">
    <text evidence="3">The sequence shown here is derived from an EMBL/GenBank/DDBJ whole genome shotgun (WGS) entry which is preliminary data.</text>
</comment>
<keyword evidence="1" id="KW-0812">Transmembrane</keyword>
<evidence type="ECO:0000259" key="2">
    <source>
        <dbReference type="Pfam" id="PF10110"/>
    </source>
</evidence>
<protein>
    <recommendedName>
        <fullName evidence="2">Glycerophosphoryl diester phosphodiesterase membrane domain-containing protein</fullName>
    </recommendedName>
</protein>
<evidence type="ECO:0000256" key="1">
    <source>
        <dbReference type="SAM" id="Phobius"/>
    </source>
</evidence>
<dbReference type="Pfam" id="PF10110">
    <property type="entry name" value="GPDPase_memb"/>
    <property type="match status" value="1"/>
</dbReference>
<dbReference type="InterPro" id="IPR018476">
    <property type="entry name" value="GlyceroP-diester-Pdiesterase_M"/>
</dbReference>
<accession>A0A833H3L3</accession>
<sequence>MQLTDSSESCICFFMDNVYQPPQANLQPDDDSGAGTFSISRAFSLATSTFGKKFGLALGILLLMVIISFVTVFAVTLLGVIFRLTEIVLGLWIILTIMVFPVFFASYTVIGYRLIRREASVGDLFLGFRSYGSTLVTAISLLILYYIITIPFSIPQMLYLFEGFPTENVMENMSSYMAGLKAKQEQIYDAENIWRVFLGYAGYPFALYFWGRVQMVLPLVILRESGIGQAFKSSWQLTGPHHLKLALYLFLITIVMIIGFAILAFGIALSALTGSLAIILIPACVFLLLFVFAYGLILYGAATYQLFGDDTQQPAPQ</sequence>
<feature type="transmembrane region" description="Helical" evidence="1">
    <location>
        <begin position="275"/>
        <end position="299"/>
    </location>
</feature>
<feature type="transmembrane region" description="Helical" evidence="1">
    <location>
        <begin position="131"/>
        <end position="154"/>
    </location>
</feature>
<feature type="transmembrane region" description="Helical" evidence="1">
    <location>
        <begin position="245"/>
        <end position="269"/>
    </location>
</feature>
<gene>
    <name evidence="3" type="ORF">F9K24_04025</name>
</gene>
<keyword evidence="1" id="KW-1133">Transmembrane helix</keyword>
<evidence type="ECO:0000313" key="3">
    <source>
        <dbReference type="EMBL" id="KAB2934200.1"/>
    </source>
</evidence>
<dbReference type="Proteomes" id="UP000460298">
    <property type="component" value="Unassembled WGS sequence"/>
</dbReference>
<dbReference type="EMBL" id="WBUI01000003">
    <property type="protein sequence ID" value="KAB2934200.1"/>
    <property type="molecule type" value="Genomic_DNA"/>
</dbReference>
<feature type="domain" description="Glycerophosphoryl diester phosphodiesterase membrane" evidence="2">
    <location>
        <begin position="190"/>
        <end position="293"/>
    </location>
</feature>
<name>A0A833H3L3_9LEPT</name>
<keyword evidence="1" id="KW-0472">Membrane</keyword>
<evidence type="ECO:0000313" key="4">
    <source>
        <dbReference type="Proteomes" id="UP000460298"/>
    </source>
</evidence>
<organism evidence="3 4">
    <name type="scientific">Leptonema illini</name>
    <dbReference type="NCBI Taxonomy" id="183"/>
    <lineage>
        <taxon>Bacteria</taxon>
        <taxon>Pseudomonadati</taxon>
        <taxon>Spirochaetota</taxon>
        <taxon>Spirochaetia</taxon>
        <taxon>Leptospirales</taxon>
        <taxon>Leptospiraceae</taxon>
        <taxon>Leptonema</taxon>
    </lineage>
</organism>
<reference evidence="3 4" key="1">
    <citation type="submission" date="2019-10" db="EMBL/GenBank/DDBJ databases">
        <title>Extracellular Electron Transfer in a Candidatus Methanoperedens spp. Enrichment Culture.</title>
        <authorList>
            <person name="Berger S."/>
            <person name="Rangel Shaw D."/>
            <person name="Berben T."/>
            <person name="In 'T Zandt M."/>
            <person name="Frank J."/>
            <person name="Reimann J."/>
            <person name="Jetten M.S.M."/>
            <person name="Welte C.U."/>
        </authorList>
    </citation>
    <scope>NUCLEOTIDE SEQUENCE [LARGE SCALE GENOMIC DNA]</scope>
    <source>
        <strain evidence="3">SB12</strain>
    </source>
</reference>
<proteinExistence type="predicted"/>